<dbReference type="EMBL" id="OOIL02002710">
    <property type="protein sequence ID" value="VFQ84383.1"/>
    <property type="molecule type" value="Genomic_DNA"/>
</dbReference>
<evidence type="ECO:0000313" key="2">
    <source>
        <dbReference type="Proteomes" id="UP000595140"/>
    </source>
</evidence>
<name>A0A484M6F6_9ASTE</name>
<dbReference type="AlphaFoldDB" id="A0A484M6F6"/>
<organism evidence="1 2">
    <name type="scientific">Cuscuta campestris</name>
    <dbReference type="NCBI Taxonomy" id="132261"/>
    <lineage>
        <taxon>Eukaryota</taxon>
        <taxon>Viridiplantae</taxon>
        <taxon>Streptophyta</taxon>
        <taxon>Embryophyta</taxon>
        <taxon>Tracheophyta</taxon>
        <taxon>Spermatophyta</taxon>
        <taxon>Magnoliopsida</taxon>
        <taxon>eudicotyledons</taxon>
        <taxon>Gunneridae</taxon>
        <taxon>Pentapetalae</taxon>
        <taxon>asterids</taxon>
        <taxon>lamiids</taxon>
        <taxon>Solanales</taxon>
        <taxon>Convolvulaceae</taxon>
        <taxon>Cuscuteae</taxon>
        <taxon>Cuscuta</taxon>
        <taxon>Cuscuta subgen. Grammica</taxon>
        <taxon>Cuscuta sect. Cleistogrammica</taxon>
    </lineage>
</organism>
<proteinExistence type="predicted"/>
<gene>
    <name evidence="1" type="ORF">CCAM_LOCUS26159</name>
</gene>
<accession>A0A484M6F6</accession>
<sequence length="107" mass="12267">MYFRAMSLTIHESQYVMSSADCSIGEYILVWSKSTFLFLDDAVRQSFMDLNQRKLFISSFFVDELLDKLEFAKAFPDPGSSYEEFANSGRLDLELHLNVMKDADAGL</sequence>
<evidence type="ECO:0000313" key="1">
    <source>
        <dbReference type="EMBL" id="VFQ84383.1"/>
    </source>
</evidence>
<reference evidence="1 2" key="1">
    <citation type="submission" date="2018-04" db="EMBL/GenBank/DDBJ databases">
        <authorList>
            <person name="Vogel A."/>
        </authorList>
    </citation>
    <scope>NUCLEOTIDE SEQUENCE [LARGE SCALE GENOMIC DNA]</scope>
</reference>
<dbReference type="Proteomes" id="UP000595140">
    <property type="component" value="Unassembled WGS sequence"/>
</dbReference>
<protein>
    <submittedName>
        <fullName evidence="1">Uncharacterized protein</fullName>
    </submittedName>
</protein>
<keyword evidence="2" id="KW-1185">Reference proteome</keyword>